<dbReference type="Gene3D" id="1.20.58.1610">
    <property type="entry name" value="NADH:ubiquinone/plastoquinone oxidoreductase, chain 3"/>
    <property type="match status" value="1"/>
</dbReference>
<dbReference type="GO" id="GO:0016491">
    <property type="term" value="F:oxidoreductase activity"/>
    <property type="evidence" value="ECO:0007669"/>
    <property type="project" value="UniProtKB-KW"/>
</dbReference>
<evidence type="ECO:0000256" key="2">
    <source>
        <dbReference type="ARBA" id="ARBA00008472"/>
    </source>
</evidence>
<keyword evidence="3" id="KW-0813">Transport</keyword>
<keyword evidence="9" id="KW-0560">Oxidoreductase</keyword>
<comment type="subcellular location">
    <subcellularLocation>
        <location evidence="7">Cell membrane</location>
        <topology evidence="7">Multi-pass membrane protein</topology>
    </subcellularLocation>
    <subcellularLocation>
        <location evidence="1">Membrane</location>
    </subcellularLocation>
</comment>
<evidence type="ECO:0000313" key="9">
    <source>
        <dbReference type="EMBL" id="VAX76369.1"/>
    </source>
</evidence>
<evidence type="ECO:0000313" key="10">
    <source>
        <dbReference type="Proteomes" id="UP000271849"/>
    </source>
</evidence>
<dbReference type="InterPro" id="IPR000440">
    <property type="entry name" value="NADH_UbQ/plastoQ_OxRdtase_su3"/>
</dbReference>
<feature type="transmembrane region" description="Helical" evidence="8">
    <location>
        <begin position="62"/>
        <end position="83"/>
    </location>
</feature>
<sequence>MMIPDQYLSFFCFIFFSFFACFIMLLFGYLLGGRSYFQNTPNPFESGIISLGTARLHIPIKFSLVAILFVIFDVEALYLYTWSVCVRELGWMGFFSIVCFIFFLLITLFYIIQNNILEEIVLK</sequence>
<dbReference type="EMBL" id="LR025085">
    <property type="protein sequence ID" value="VAX76369.1"/>
    <property type="molecule type" value="Genomic_DNA"/>
</dbReference>
<dbReference type="GO" id="GO:0005886">
    <property type="term" value="C:plasma membrane"/>
    <property type="evidence" value="ECO:0007669"/>
    <property type="project" value="UniProtKB-SubCell"/>
</dbReference>
<evidence type="ECO:0000256" key="6">
    <source>
        <dbReference type="ARBA" id="ARBA00023136"/>
    </source>
</evidence>
<dbReference type="AlphaFoldDB" id="A0A3B1E9D7"/>
<organism evidence="9 10">
    <name type="scientific">Buchnera aphidicola</name>
    <name type="common">Cinara strobi</name>
    <dbReference type="NCBI Taxonomy" id="1921549"/>
    <lineage>
        <taxon>Bacteria</taxon>
        <taxon>Pseudomonadati</taxon>
        <taxon>Pseudomonadota</taxon>
        <taxon>Gammaproteobacteria</taxon>
        <taxon>Enterobacterales</taxon>
        <taxon>Erwiniaceae</taxon>
        <taxon>Buchnera</taxon>
    </lineage>
</organism>
<evidence type="ECO:0000256" key="5">
    <source>
        <dbReference type="ARBA" id="ARBA00022989"/>
    </source>
</evidence>
<dbReference type="PANTHER" id="PTHR11058:SF21">
    <property type="entry name" value="NADH-QUINONE OXIDOREDUCTASE SUBUNIT A"/>
    <property type="match status" value="1"/>
</dbReference>
<dbReference type="Proteomes" id="UP000271849">
    <property type="component" value="Chromosome"/>
</dbReference>
<keyword evidence="7" id="KW-0874">Quinone</keyword>
<evidence type="ECO:0000256" key="1">
    <source>
        <dbReference type="ARBA" id="ARBA00004370"/>
    </source>
</evidence>
<keyword evidence="6 8" id="KW-0472">Membrane</keyword>
<dbReference type="OrthoDB" id="9791970at2"/>
<evidence type="ECO:0000256" key="8">
    <source>
        <dbReference type="SAM" id="Phobius"/>
    </source>
</evidence>
<dbReference type="GO" id="GO:0048038">
    <property type="term" value="F:quinone binding"/>
    <property type="evidence" value="ECO:0007669"/>
    <property type="project" value="UniProtKB-KW"/>
</dbReference>
<gene>
    <name evidence="9" type="primary">nuoA</name>
    <name evidence="9" type="ORF">BUCINSTRO3249_0104</name>
</gene>
<accession>A0A3B1E9D7</accession>
<dbReference type="GO" id="GO:0030964">
    <property type="term" value="C:NADH dehydrogenase complex"/>
    <property type="evidence" value="ECO:0007669"/>
    <property type="project" value="TreeGrafter"/>
</dbReference>
<evidence type="ECO:0000256" key="3">
    <source>
        <dbReference type="ARBA" id="ARBA00022448"/>
    </source>
</evidence>
<evidence type="ECO:0000256" key="7">
    <source>
        <dbReference type="RuleBase" id="RU003639"/>
    </source>
</evidence>
<protein>
    <recommendedName>
        <fullName evidence="7">NADH-quinone oxidoreductase subunit</fullName>
        <ecNumber evidence="7">7.1.1.-</ecNumber>
    </recommendedName>
</protein>
<dbReference type="EC" id="7.1.1.-" evidence="7"/>
<comment type="similarity">
    <text evidence="2 7">Belongs to the complex I subunit 3 family.</text>
</comment>
<keyword evidence="7" id="KW-0520">NAD</keyword>
<dbReference type="PANTHER" id="PTHR11058">
    <property type="entry name" value="NADH-UBIQUINONE OXIDOREDUCTASE CHAIN 3"/>
    <property type="match status" value="1"/>
</dbReference>
<keyword evidence="5 8" id="KW-1133">Transmembrane helix</keyword>
<feature type="transmembrane region" description="Helical" evidence="8">
    <location>
        <begin position="6"/>
        <end position="31"/>
    </location>
</feature>
<dbReference type="Pfam" id="PF00507">
    <property type="entry name" value="Oxidored_q4"/>
    <property type="match status" value="1"/>
</dbReference>
<proteinExistence type="inferred from homology"/>
<comment type="catalytic activity">
    <reaction evidence="7">
        <text>a quinone + NADH + 5 H(+)(in) = a quinol + NAD(+) + 4 H(+)(out)</text>
        <dbReference type="Rhea" id="RHEA:57888"/>
        <dbReference type="ChEBI" id="CHEBI:15378"/>
        <dbReference type="ChEBI" id="CHEBI:24646"/>
        <dbReference type="ChEBI" id="CHEBI:57540"/>
        <dbReference type="ChEBI" id="CHEBI:57945"/>
        <dbReference type="ChEBI" id="CHEBI:132124"/>
    </reaction>
</comment>
<dbReference type="STRING" id="1921549.GCA_900128825_00104"/>
<evidence type="ECO:0000256" key="4">
    <source>
        <dbReference type="ARBA" id="ARBA00022692"/>
    </source>
</evidence>
<dbReference type="GO" id="GO:0008137">
    <property type="term" value="F:NADH dehydrogenase (ubiquinone) activity"/>
    <property type="evidence" value="ECO:0007669"/>
    <property type="project" value="InterPro"/>
</dbReference>
<dbReference type="InterPro" id="IPR038430">
    <property type="entry name" value="NDAH_ubi_oxred_su3_sf"/>
</dbReference>
<comment type="function">
    <text evidence="7">NDH-1 shuttles electrons from NADH, via FMN and iron-sulfur (Fe-S) centers, to quinones in the respiratory chain.</text>
</comment>
<name>A0A3B1E9D7_9GAMM</name>
<dbReference type="RefSeq" id="WP_158348993.1">
    <property type="nucleotide sequence ID" value="NZ_LR025085.1"/>
</dbReference>
<keyword evidence="4 7" id="KW-0812">Transmembrane</keyword>
<feature type="transmembrane region" description="Helical" evidence="8">
    <location>
        <begin position="89"/>
        <end position="112"/>
    </location>
</feature>
<reference evidence="10" key="1">
    <citation type="submission" date="2018-09" db="EMBL/GenBank/DDBJ databases">
        <authorList>
            <person name="Manzano-Marin A."/>
            <person name="Manzano-Marin A."/>
        </authorList>
    </citation>
    <scope>NUCLEOTIDE SEQUENCE [LARGE SCALE GENOMIC DNA]</scope>
    <source>
        <strain evidence="10">BuCistrobi</strain>
    </source>
</reference>